<evidence type="ECO:0000313" key="4">
    <source>
        <dbReference type="Proteomes" id="UP000008810"/>
    </source>
</evidence>
<accession>A0A2K2CR95</accession>
<dbReference type="Proteomes" id="UP000008810">
    <property type="component" value="Chromosome 4"/>
</dbReference>
<reference evidence="3" key="3">
    <citation type="submission" date="2018-08" db="UniProtKB">
        <authorList>
            <consortium name="EnsemblPlants"/>
        </authorList>
    </citation>
    <scope>IDENTIFICATION</scope>
    <source>
        <strain evidence="3">cv. Bd21</strain>
    </source>
</reference>
<reference evidence="2" key="2">
    <citation type="submission" date="2017-06" db="EMBL/GenBank/DDBJ databases">
        <title>WGS assembly of Brachypodium distachyon.</title>
        <authorList>
            <consortium name="The International Brachypodium Initiative"/>
            <person name="Lucas S."/>
            <person name="Harmon-Smith M."/>
            <person name="Lail K."/>
            <person name="Tice H."/>
            <person name="Grimwood J."/>
            <person name="Bruce D."/>
            <person name="Barry K."/>
            <person name="Shu S."/>
            <person name="Lindquist E."/>
            <person name="Wang M."/>
            <person name="Pitluck S."/>
            <person name="Vogel J.P."/>
            <person name="Garvin D.F."/>
            <person name="Mockler T.C."/>
            <person name="Schmutz J."/>
            <person name="Rokhsar D."/>
            <person name="Bevan M.W."/>
        </authorList>
    </citation>
    <scope>NUCLEOTIDE SEQUENCE</scope>
    <source>
        <strain evidence="2">Bd21</strain>
    </source>
</reference>
<organism evidence="2">
    <name type="scientific">Brachypodium distachyon</name>
    <name type="common">Purple false brome</name>
    <name type="synonym">Trachynia distachya</name>
    <dbReference type="NCBI Taxonomy" id="15368"/>
    <lineage>
        <taxon>Eukaryota</taxon>
        <taxon>Viridiplantae</taxon>
        <taxon>Streptophyta</taxon>
        <taxon>Embryophyta</taxon>
        <taxon>Tracheophyta</taxon>
        <taxon>Spermatophyta</taxon>
        <taxon>Magnoliopsida</taxon>
        <taxon>Liliopsida</taxon>
        <taxon>Poales</taxon>
        <taxon>Poaceae</taxon>
        <taxon>BOP clade</taxon>
        <taxon>Pooideae</taxon>
        <taxon>Stipodae</taxon>
        <taxon>Brachypodieae</taxon>
        <taxon>Brachypodium</taxon>
    </lineage>
</organism>
<reference evidence="2 3" key="1">
    <citation type="journal article" date="2010" name="Nature">
        <title>Genome sequencing and analysis of the model grass Brachypodium distachyon.</title>
        <authorList>
            <consortium name="International Brachypodium Initiative"/>
        </authorList>
    </citation>
    <scope>NUCLEOTIDE SEQUENCE [LARGE SCALE GENOMIC DNA]</scope>
    <source>
        <strain evidence="2 3">Bd21</strain>
    </source>
</reference>
<feature type="compositionally biased region" description="Basic and acidic residues" evidence="1">
    <location>
        <begin position="10"/>
        <end position="21"/>
    </location>
</feature>
<dbReference type="AlphaFoldDB" id="A0A2K2CR95"/>
<dbReference type="EMBL" id="CM000883">
    <property type="protein sequence ID" value="PNT64558.1"/>
    <property type="molecule type" value="Genomic_DNA"/>
</dbReference>
<dbReference type="InParanoid" id="A0A2K2CR95"/>
<dbReference type="EnsemblPlants" id="PNT64558">
    <property type="protein sequence ID" value="PNT64558"/>
    <property type="gene ID" value="BRADI_4g30215v3"/>
</dbReference>
<evidence type="ECO:0000313" key="2">
    <source>
        <dbReference type="EMBL" id="PNT64558.1"/>
    </source>
</evidence>
<feature type="region of interest" description="Disordered" evidence="1">
    <location>
        <begin position="1"/>
        <end position="21"/>
    </location>
</feature>
<dbReference type="Gramene" id="PNT64558">
    <property type="protein sequence ID" value="PNT64558"/>
    <property type="gene ID" value="BRADI_4g30215v3"/>
</dbReference>
<proteinExistence type="predicted"/>
<name>A0A2K2CR95_BRADI</name>
<evidence type="ECO:0000313" key="3">
    <source>
        <dbReference type="EnsemblPlants" id="PNT64558"/>
    </source>
</evidence>
<gene>
    <name evidence="2" type="ORF">BRADI_4g30215v3</name>
</gene>
<keyword evidence="4" id="KW-1185">Reference proteome</keyword>
<protein>
    <submittedName>
        <fullName evidence="2 3">Uncharacterized protein</fullName>
    </submittedName>
</protein>
<evidence type="ECO:0000256" key="1">
    <source>
        <dbReference type="SAM" id="MobiDB-lite"/>
    </source>
</evidence>
<sequence length="99" mass="11129">MRLRKVHRGQGHDHRRTSGHEIIDGHQDMRSLCATLPEPHRLLIIPSLLCDLKGLFWLLPSSRRKTAIPTGRVLVHHIPFFGPMASDDSALACKVFSSS</sequence>